<proteinExistence type="predicted"/>
<dbReference type="EMBL" id="GGEC01059245">
    <property type="protein sequence ID" value="MBX39729.1"/>
    <property type="molecule type" value="Transcribed_RNA"/>
</dbReference>
<evidence type="ECO:0000313" key="1">
    <source>
        <dbReference type="EMBL" id="MBX39729.1"/>
    </source>
</evidence>
<accession>A0A2P2NB77</accession>
<dbReference type="AlphaFoldDB" id="A0A2P2NB77"/>
<protein>
    <submittedName>
        <fullName evidence="1">Uncharacterized protein</fullName>
    </submittedName>
</protein>
<sequence length="23" mass="2725">MLTFNFDVQKKLYQAIHMLIISA</sequence>
<organism evidence="1">
    <name type="scientific">Rhizophora mucronata</name>
    <name type="common">Asiatic mangrove</name>
    <dbReference type="NCBI Taxonomy" id="61149"/>
    <lineage>
        <taxon>Eukaryota</taxon>
        <taxon>Viridiplantae</taxon>
        <taxon>Streptophyta</taxon>
        <taxon>Embryophyta</taxon>
        <taxon>Tracheophyta</taxon>
        <taxon>Spermatophyta</taxon>
        <taxon>Magnoliopsida</taxon>
        <taxon>eudicotyledons</taxon>
        <taxon>Gunneridae</taxon>
        <taxon>Pentapetalae</taxon>
        <taxon>rosids</taxon>
        <taxon>fabids</taxon>
        <taxon>Malpighiales</taxon>
        <taxon>Rhizophoraceae</taxon>
        <taxon>Rhizophora</taxon>
    </lineage>
</organism>
<reference evidence="1" key="1">
    <citation type="submission" date="2018-02" db="EMBL/GenBank/DDBJ databases">
        <title>Rhizophora mucronata_Transcriptome.</title>
        <authorList>
            <person name="Meera S.P."/>
            <person name="Sreeshan A."/>
            <person name="Augustine A."/>
        </authorList>
    </citation>
    <scope>NUCLEOTIDE SEQUENCE</scope>
    <source>
        <tissue evidence="1">Leaf</tissue>
    </source>
</reference>
<name>A0A2P2NB77_RHIMU</name>